<dbReference type="SMART" id="SM00866">
    <property type="entry name" value="UTRA"/>
    <property type="match status" value="1"/>
</dbReference>
<evidence type="ECO:0000259" key="4">
    <source>
        <dbReference type="PROSITE" id="PS50949"/>
    </source>
</evidence>
<proteinExistence type="predicted"/>
<dbReference type="InterPro" id="IPR036388">
    <property type="entry name" value="WH-like_DNA-bd_sf"/>
</dbReference>
<name>A0A089LEZ8_PAEBO</name>
<dbReference type="PROSITE" id="PS50949">
    <property type="entry name" value="HTH_GNTR"/>
    <property type="match status" value="1"/>
</dbReference>
<sequence length="242" mass="27444">MVLDRSNSIPLHLQVRNLLRNDIFKGTYTEKIPAEHELMDKYSVSRATVRRAIRTLIDDGMLESRQGLGTFVAVRPIEEWLGNLSTFFDIIGERGLTPDIKVLKQGIVEAPQDAAKIFGVSRLYETIRLRLANDTPVVLETQYYPLEIGEKLALLDLSNVSTYDVLETELGLNLWEAQQTIGAIIPAAEEKKLLGMTAEPSCALLSKRLVLDHDGNPLEYEKSIYRADNYAFRINLTRRRKL</sequence>
<dbReference type="Gene3D" id="1.10.10.10">
    <property type="entry name" value="Winged helix-like DNA-binding domain superfamily/Winged helix DNA-binding domain"/>
    <property type="match status" value="1"/>
</dbReference>
<keyword evidence="1" id="KW-0805">Transcription regulation</keyword>
<dbReference type="KEGG" id="pbd:PBOR_26455"/>
<evidence type="ECO:0000256" key="1">
    <source>
        <dbReference type="ARBA" id="ARBA00023015"/>
    </source>
</evidence>
<dbReference type="GO" id="GO:0045892">
    <property type="term" value="P:negative regulation of DNA-templated transcription"/>
    <property type="evidence" value="ECO:0007669"/>
    <property type="project" value="TreeGrafter"/>
</dbReference>
<dbReference type="PANTHER" id="PTHR44846:SF1">
    <property type="entry name" value="MANNOSYL-D-GLYCERATE TRANSPORT_METABOLISM SYSTEM REPRESSOR MNGR-RELATED"/>
    <property type="match status" value="1"/>
</dbReference>
<protein>
    <recommendedName>
        <fullName evidence="4">HTH gntR-type domain-containing protein</fullName>
    </recommendedName>
</protein>
<dbReference type="CDD" id="cd07377">
    <property type="entry name" value="WHTH_GntR"/>
    <property type="match status" value="1"/>
</dbReference>
<evidence type="ECO:0000313" key="6">
    <source>
        <dbReference type="Proteomes" id="UP000029518"/>
    </source>
</evidence>
<dbReference type="GO" id="GO:0003677">
    <property type="term" value="F:DNA binding"/>
    <property type="evidence" value="ECO:0007669"/>
    <property type="project" value="UniProtKB-KW"/>
</dbReference>
<keyword evidence="3" id="KW-0804">Transcription</keyword>
<dbReference type="Pfam" id="PF07702">
    <property type="entry name" value="UTRA"/>
    <property type="match status" value="1"/>
</dbReference>
<keyword evidence="6" id="KW-1185">Reference proteome</keyword>
<dbReference type="GO" id="GO:0003700">
    <property type="term" value="F:DNA-binding transcription factor activity"/>
    <property type="evidence" value="ECO:0007669"/>
    <property type="project" value="InterPro"/>
</dbReference>
<dbReference type="SUPFAM" id="SSF64288">
    <property type="entry name" value="Chorismate lyase-like"/>
    <property type="match status" value="1"/>
</dbReference>
<keyword evidence="2" id="KW-0238">DNA-binding</keyword>
<dbReference type="SUPFAM" id="SSF46785">
    <property type="entry name" value="Winged helix' DNA-binding domain"/>
    <property type="match status" value="1"/>
</dbReference>
<accession>A0A089LEZ8</accession>
<dbReference type="InterPro" id="IPR050679">
    <property type="entry name" value="Bact_HTH_transcr_reg"/>
</dbReference>
<dbReference type="InterPro" id="IPR011663">
    <property type="entry name" value="UTRA"/>
</dbReference>
<dbReference type="InterPro" id="IPR000524">
    <property type="entry name" value="Tscrpt_reg_HTH_GntR"/>
</dbReference>
<evidence type="ECO:0000256" key="2">
    <source>
        <dbReference type="ARBA" id="ARBA00023125"/>
    </source>
</evidence>
<dbReference type="InterPro" id="IPR036390">
    <property type="entry name" value="WH_DNA-bd_sf"/>
</dbReference>
<evidence type="ECO:0000313" key="5">
    <source>
        <dbReference type="EMBL" id="AIQ60096.1"/>
    </source>
</evidence>
<dbReference type="PANTHER" id="PTHR44846">
    <property type="entry name" value="MANNOSYL-D-GLYCERATE TRANSPORT/METABOLISM SYSTEM REPRESSOR MNGR-RELATED"/>
    <property type="match status" value="1"/>
</dbReference>
<reference evidence="5" key="1">
    <citation type="submission" date="2014-08" db="EMBL/GenBank/DDBJ databases">
        <title>Comparative genomics of the Paenibacillus odorifer group.</title>
        <authorList>
            <person name="den Bakker H.C."/>
            <person name="Tsai Y.-C.Y.-C."/>
            <person name="Martin N."/>
            <person name="Korlach J."/>
            <person name="Wiedmann M."/>
        </authorList>
    </citation>
    <scope>NUCLEOTIDE SEQUENCE [LARGE SCALE GENOMIC DNA]</scope>
    <source>
        <strain evidence="5">DSM 13188</strain>
    </source>
</reference>
<evidence type="ECO:0000256" key="3">
    <source>
        <dbReference type="ARBA" id="ARBA00023163"/>
    </source>
</evidence>
<dbReference type="PRINTS" id="PR00035">
    <property type="entry name" value="HTHGNTR"/>
</dbReference>
<dbReference type="HOGENOM" id="CLU_063236_8_2_9"/>
<dbReference type="Pfam" id="PF00392">
    <property type="entry name" value="GntR"/>
    <property type="match status" value="1"/>
</dbReference>
<organism evidence="5 6">
    <name type="scientific">Paenibacillus borealis</name>
    <dbReference type="NCBI Taxonomy" id="160799"/>
    <lineage>
        <taxon>Bacteria</taxon>
        <taxon>Bacillati</taxon>
        <taxon>Bacillota</taxon>
        <taxon>Bacilli</taxon>
        <taxon>Bacillales</taxon>
        <taxon>Paenibacillaceae</taxon>
        <taxon>Paenibacillus</taxon>
    </lineage>
</organism>
<dbReference type="Proteomes" id="UP000029518">
    <property type="component" value="Chromosome"/>
</dbReference>
<feature type="domain" description="HTH gntR-type" evidence="4">
    <location>
        <begin position="9"/>
        <end position="75"/>
    </location>
</feature>
<dbReference type="AlphaFoldDB" id="A0A089LEZ8"/>
<dbReference type="InterPro" id="IPR028978">
    <property type="entry name" value="Chorismate_lyase_/UTRA_dom_sf"/>
</dbReference>
<dbReference type="SMART" id="SM00345">
    <property type="entry name" value="HTH_GNTR"/>
    <property type="match status" value="1"/>
</dbReference>
<gene>
    <name evidence="5" type="ORF">PBOR_26455</name>
</gene>
<dbReference type="Gene3D" id="3.40.1410.10">
    <property type="entry name" value="Chorismate lyase-like"/>
    <property type="match status" value="1"/>
</dbReference>
<dbReference type="EMBL" id="CP009285">
    <property type="protein sequence ID" value="AIQ60096.1"/>
    <property type="molecule type" value="Genomic_DNA"/>
</dbReference>